<proteinExistence type="predicted"/>
<feature type="non-terminal residue" evidence="1">
    <location>
        <position position="151"/>
    </location>
</feature>
<accession>A0A5J4UVR9</accession>
<dbReference type="AlphaFoldDB" id="A0A5J4UVR9"/>
<organism evidence="1 2">
    <name type="scientific">Streblomastix strix</name>
    <dbReference type="NCBI Taxonomy" id="222440"/>
    <lineage>
        <taxon>Eukaryota</taxon>
        <taxon>Metamonada</taxon>
        <taxon>Preaxostyla</taxon>
        <taxon>Oxymonadida</taxon>
        <taxon>Streblomastigidae</taxon>
        <taxon>Streblomastix</taxon>
    </lineage>
</organism>
<gene>
    <name evidence="1" type="ORF">EZS28_029905</name>
</gene>
<dbReference type="EMBL" id="SNRW01011873">
    <property type="protein sequence ID" value="KAA6374568.1"/>
    <property type="molecule type" value="Genomic_DNA"/>
</dbReference>
<dbReference type="Proteomes" id="UP000324800">
    <property type="component" value="Unassembled WGS sequence"/>
</dbReference>
<protein>
    <submittedName>
        <fullName evidence="1">Uncharacterized protein</fullName>
    </submittedName>
</protein>
<sequence>MEEEQDAVVQANEANLQYQITSKQNIEIKDRINQFSGQNIKEIDNDAGTLLYFLPENMEQFMATVYKARQGFDRERTVEQEESNGQLSELHYQNVIQSVRDIEQFIEKVYKEQHHQAFKIQFNFGVIYEEYKDTRIQEHAPKVIQNEDDID</sequence>
<evidence type="ECO:0000313" key="2">
    <source>
        <dbReference type="Proteomes" id="UP000324800"/>
    </source>
</evidence>
<name>A0A5J4UVR9_9EUKA</name>
<comment type="caution">
    <text evidence="1">The sequence shown here is derived from an EMBL/GenBank/DDBJ whole genome shotgun (WGS) entry which is preliminary data.</text>
</comment>
<evidence type="ECO:0000313" key="1">
    <source>
        <dbReference type="EMBL" id="KAA6374568.1"/>
    </source>
</evidence>
<reference evidence="1 2" key="1">
    <citation type="submission" date="2019-03" db="EMBL/GenBank/DDBJ databases">
        <title>Single cell metagenomics reveals metabolic interactions within the superorganism composed of flagellate Streblomastix strix and complex community of Bacteroidetes bacteria on its surface.</title>
        <authorList>
            <person name="Treitli S.C."/>
            <person name="Kolisko M."/>
            <person name="Husnik F."/>
            <person name="Keeling P."/>
            <person name="Hampl V."/>
        </authorList>
    </citation>
    <scope>NUCLEOTIDE SEQUENCE [LARGE SCALE GENOMIC DNA]</scope>
    <source>
        <strain evidence="1">ST1C</strain>
    </source>
</reference>